<gene>
    <name evidence="2" type="ORF">FTUN_4353</name>
</gene>
<proteinExistence type="predicted"/>
<reference evidence="3" key="1">
    <citation type="submission" date="2020-05" db="EMBL/GenBank/DDBJ databases">
        <title>Frigoriglobus tundricola gen. nov., sp. nov., a psychrotolerant cellulolytic planctomycete of the family Gemmataceae with two divergent copies of 16S rRNA gene.</title>
        <authorList>
            <person name="Kulichevskaya I.S."/>
            <person name="Ivanova A.A."/>
            <person name="Naumoff D.G."/>
            <person name="Beletsky A.V."/>
            <person name="Rijpstra W.I.C."/>
            <person name="Sinninghe Damste J.S."/>
            <person name="Mardanov A.V."/>
            <person name="Ravin N.V."/>
            <person name="Dedysh S.N."/>
        </authorList>
    </citation>
    <scope>NUCLEOTIDE SEQUENCE [LARGE SCALE GENOMIC DNA]</scope>
    <source>
        <strain evidence="3">PL17</strain>
    </source>
</reference>
<keyword evidence="1" id="KW-0732">Signal</keyword>
<organism evidence="2 3">
    <name type="scientific">Frigoriglobus tundricola</name>
    <dbReference type="NCBI Taxonomy" id="2774151"/>
    <lineage>
        <taxon>Bacteria</taxon>
        <taxon>Pseudomonadati</taxon>
        <taxon>Planctomycetota</taxon>
        <taxon>Planctomycetia</taxon>
        <taxon>Gemmatales</taxon>
        <taxon>Gemmataceae</taxon>
        <taxon>Frigoriglobus</taxon>
    </lineage>
</organism>
<feature type="chain" id="PRO_5026929418" description="TIGR03067 domain-containing protein" evidence="1">
    <location>
        <begin position="21"/>
        <end position="139"/>
    </location>
</feature>
<dbReference type="Proteomes" id="UP000503447">
    <property type="component" value="Chromosome"/>
</dbReference>
<name>A0A6M5YTM4_9BACT</name>
<evidence type="ECO:0000256" key="1">
    <source>
        <dbReference type="SAM" id="SignalP"/>
    </source>
</evidence>
<keyword evidence="3" id="KW-1185">Reference proteome</keyword>
<evidence type="ECO:0000313" key="2">
    <source>
        <dbReference type="EMBL" id="QJW96794.1"/>
    </source>
</evidence>
<dbReference type="EMBL" id="CP053452">
    <property type="protein sequence ID" value="QJW96794.1"/>
    <property type="molecule type" value="Genomic_DNA"/>
</dbReference>
<evidence type="ECO:0008006" key="4">
    <source>
        <dbReference type="Google" id="ProtNLM"/>
    </source>
</evidence>
<accession>A0A6M5YTM4</accession>
<feature type="signal peptide" evidence="1">
    <location>
        <begin position="1"/>
        <end position="20"/>
    </location>
</feature>
<dbReference type="RefSeq" id="WP_171472312.1">
    <property type="nucleotide sequence ID" value="NZ_CP053452.2"/>
</dbReference>
<protein>
    <recommendedName>
        <fullName evidence="4">TIGR03067 domain-containing protein</fullName>
    </recommendedName>
</protein>
<dbReference type="KEGG" id="ftj:FTUN_4353"/>
<evidence type="ECO:0000313" key="3">
    <source>
        <dbReference type="Proteomes" id="UP000503447"/>
    </source>
</evidence>
<sequence length="139" mass="15051">MRIVTGVVLGLALLSGSSLIADDGKNGPEKLKGTWALVSRDFREGPKKADGFKLIISDKSFEFHAPNGATKKMGDISRIEATAKPAQVDLKNGTDAGLGIYELNGDDLKLVIRDPGQERATEFKGTSKGMLFIFKREKK</sequence>
<dbReference type="AlphaFoldDB" id="A0A6M5YTM4"/>